<accession>A0A1A8Z375</accession>
<dbReference type="Proteomes" id="UP000078550">
    <property type="component" value="Unassembled WGS sequence"/>
</dbReference>
<dbReference type="AlphaFoldDB" id="A0A1A8Z375"/>
<sequence length="112" mass="12735">MRDLVRNYLTLTGWYSQLINVLGMSYAIFKTFGMSFAVFNTYEQRLQYLRGKMGEDTNVEANGDANGDMNTEERLNRRGNDHLISARVGGSFPLFSKKGSDNFLHNYSCESA</sequence>
<proteinExistence type="predicted"/>
<dbReference type="EMBL" id="FLRE01000137">
    <property type="protein sequence ID" value="SBT38218.1"/>
    <property type="molecule type" value="Genomic_DNA"/>
</dbReference>
<gene>
    <name evidence="1" type="ORF">POVWA2_035190</name>
</gene>
<name>A0A1A8Z375_PLAOA</name>
<protein>
    <submittedName>
        <fullName evidence="1">Uncharacterized protein</fullName>
    </submittedName>
</protein>
<reference evidence="2" key="1">
    <citation type="submission" date="2016-05" db="EMBL/GenBank/DDBJ databases">
        <authorList>
            <person name="Naeem Raeece"/>
        </authorList>
    </citation>
    <scope>NUCLEOTIDE SEQUENCE [LARGE SCALE GENOMIC DNA]</scope>
</reference>
<organism evidence="1 2">
    <name type="scientific">Plasmodium ovale wallikeri</name>
    <dbReference type="NCBI Taxonomy" id="864142"/>
    <lineage>
        <taxon>Eukaryota</taxon>
        <taxon>Sar</taxon>
        <taxon>Alveolata</taxon>
        <taxon>Apicomplexa</taxon>
        <taxon>Aconoidasida</taxon>
        <taxon>Haemosporida</taxon>
        <taxon>Plasmodiidae</taxon>
        <taxon>Plasmodium</taxon>
        <taxon>Plasmodium (Plasmodium)</taxon>
    </lineage>
</organism>
<evidence type="ECO:0000313" key="2">
    <source>
        <dbReference type="Proteomes" id="UP000078550"/>
    </source>
</evidence>
<evidence type="ECO:0000313" key="1">
    <source>
        <dbReference type="EMBL" id="SBT38218.1"/>
    </source>
</evidence>